<proteinExistence type="predicted"/>
<reference evidence="1" key="1">
    <citation type="journal article" date="2014" name="Int. J. Syst. Evol. Microbiol.">
        <title>Complete genome sequence of Corynebacterium casei LMG S-19264T (=DSM 44701T), isolated from a smear-ripened cheese.</title>
        <authorList>
            <consortium name="US DOE Joint Genome Institute (JGI-PGF)"/>
            <person name="Walter F."/>
            <person name="Albersmeier A."/>
            <person name="Kalinowski J."/>
            <person name="Ruckert C."/>
        </authorList>
    </citation>
    <scope>NUCLEOTIDE SEQUENCE</scope>
    <source>
        <strain evidence="1">CGMCC 1.15725</strain>
    </source>
</reference>
<evidence type="ECO:0000313" key="1">
    <source>
        <dbReference type="EMBL" id="GGF01638.1"/>
    </source>
</evidence>
<comment type="caution">
    <text evidence="1">The sequence shown here is derived from an EMBL/GenBank/DDBJ whole genome shotgun (WGS) entry which is preliminary data.</text>
</comment>
<protein>
    <submittedName>
        <fullName evidence="1">Uncharacterized protein</fullName>
    </submittedName>
</protein>
<reference evidence="1" key="2">
    <citation type="submission" date="2020-09" db="EMBL/GenBank/DDBJ databases">
        <authorList>
            <person name="Sun Q."/>
            <person name="Zhou Y."/>
        </authorList>
    </citation>
    <scope>NUCLEOTIDE SEQUENCE</scope>
    <source>
        <strain evidence="1">CGMCC 1.15725</strain>
    </source>
</reference>
<keyword evidence="2" id="KW-1185">Reference proteome</keyword>
<dbReference type="EMBL" id="BMJQ01000001">
    <property type="protein sequence ID" value="GGF01638.1"/>
    <property type="molecule type" value="Genomic_DNA"/>
</dbReference>
<dbReference type="AlphaFoldDB" id="A0A8J2YPY5"/>
<name>A0A8J2YPY5_9PROT</name>
<dbReference type="RefSeq" id="WP_189041893.1">
    <property type="nucleotide sequence ID" value="NZ_BMJQ01000001.1"/>
</dbReference>
<accession>A0A8J2YPY5</accession>
<sequence length="68" mass="7831">MIELVLVYCLVADPKNCQEQRPVFEEPLTAATCLMNAQKMAIEYVREHPAWQLAGWRCEKDKPAERPA</sequence>
<gene>
    <name evidence="1" type="ORF">GCM10011611_03940</name>
</gene>
<evidence type="ECO:0000313" key="2">
    <source>
        <dbReference type="Proteomes" id="UP000646365"/>
    </source>
</evidence>
<organism evidence="1 2">
    <name type="scientific">Aliidongia dinghuensis</name>
    <dbReference type="NCBI Taxonomy" id="1867774"/>
    <lineage>
        <taxon>Bacteria</taxon>
        <taxon>Pseudomonadati</taxon>
        <taxon>Pseudomonadota</taxon>
        <taxon>Alphaproteobacteria</taxon>
        <taxon>Rhodospirillales</taxon>
        <taxon>Dongiaceae</taxon>
        <taxon>Aliidongia</taxon>
    </lineage>
</organism>
<dbReference type="Proteomes" id="UP000646365">
    <property type="component" value="Unassembled WGS sequence"/>
</dbReference>